<accession>A0A5B0DXZ3</accession>
<dbReference type="EMBL" id="VTWH01000001">
    <property type="protein sequence ID" value="KAA0971644.1"/>
    <property type="molecule type" value="Genomic_DNA"/>
</dbReference>
<dbReference type="PANTHER" id="PTHR30502:SF0">
    <property type="entry name" value="PHOSPHOENOLPYRUVATE CARBOXYLASE FAMILY PROTEIN"/>
    <property type="match status" value="1"/>
</dbReference>
<evidence type="ECO:0000256" key="3">
    <source>
        <dbReference type="ARBA" id="ARBA00023239"/>
    </source>
</evidence>
<feature type="transmembrane region" description="Helical" evidence="4">
    <location>
        <begin position="21"/>
        <end position="43"/>
    </location>
</feature>
<dbReference type="InterPro" id="IPR050251">
    <property type="entry name" value="HpcH-HpaI_aldolase"/>
</dbReference>
<gene>
    <name evidence="6" type="ORF">FPY71_00445</name>
</gene>
<keyword evidence="7" id="KW-1185">Reference proteome</keyword>
<organism evidence="6 7">
    <name type="scientific">Aureimonas fodinaquatilis</name>
    <dbReference type="NCBI Taxonomy" id="2565783"/>
    <lineage>
        <taxon>Bacteria</taxon>
        <taxon>Pseudomonadati</taxon>
        <taxon>Pseudomonadota</taxon>
        <taxon>Alphaproteobacteria</taxon>
        <taxon>Hyphomicrobiales</taxon>
        <taxon>Aurantimonadaceae</taxon>
        <taxon>Aureimonas</taxon>
    </lineage>
</organism>
<dbReference type="Gene3D" id="3.20.20.60">
    <property type="entry name" value="Phosphoenolpyruvate-binding domains"/>
    <property type="match status" value="1"/>
</dbReference>
<evidence type="ECO:0000313" key="7">
    <source>
        <dbReference type="Proteomes" id="UP000324738"/>
    </source>
</evidence>
<keyword evidence="4" id="KW-0472">Membrane</keyword>
<dbReference type="SUPFAM" id="SSF51621">
    <property type="entry name" value="Phosphoenolpyruvate/pyruvate domain"/>
    <property type="match status" value="1"/>
</dbReference>
<dbReference type="PANTHER" id="PTHR30502">
    <property type="entry name" value="2-KETO-3-DEOXY-L-RHAMNONATE ALDOLASE"/>
    <property type="match status" value="1"/>
</dbReference>
<dbReference type="InterPro" id="IPR040442">
    <property type="entry name" value="Pyrv_kinase-like_dom_sf"/>
</dbReference>
<dbReference type="GO" id="GO:0005737">
    <property type="term" value="C:cytoplasm"/>
    <property type="evidence" value="ECO:0007669"/>
    <property type="project" value="TreeGrafter"/>
</dbReference>
<sequence length="264" mass="27857">MRISSHEIAISFKTRLRRRELLHGFFIGQNLPAVVEMVGYAGFDFVIIDQEHGPADKSSLESLLRAADAAEIAAVVRVPSAEVRDILPALDLGASCILVPHITSAEQARNIVKAAHYPPVGQRGVSSFTRAGRYGLMPAGGHVASAAERTSVIAMIEDAEAVELAQDIASTDGLDGVFIGPTDLGASLGVVGQREHPLLLEAIAHIVSATPAGVGLATTAQTAAETPGLRERGFNMICHSITTEMARSLKAIKAETLLQEGRNP</sequence>
<protein>
    <recommendedName>
        <fullName evidence="5">HpcH/HpaI aldolase/citrate lyase domain-containing protein</fullName>
    </recommendedName>
</protein>
<evidence type="ECO:0000313" key="6">
    <source>
        <dbReference type="EMBL" id="KAA0971644.1"/>
    </source>
</evidence>
<keyword evidence="2" id="KW-0479">Metal-binding</keyword>
<keyword evidence="4" id="KW-1133">Transmembrane helix</keyword>
<name>A0A5B0DXZ3_9HYPH</name>
<dbReference type="Proteomes" id="UP000324738">
    <property type="component" value="Unassembled WGS sequence"/>
</dbReference>
<feature type="domain" description="HpcH/HpaI aldolase/citrate lyase" evidence="5">
    <location>
        <begin position="24"/>
        <end position="243"/>
    </location>
</feature>
<comment type="caution">
    <text evidence="6">The sequence shown here is derived from an EMBL/GenBank/DDBJ whole genome shotgun (WGS) entry which is preliminary data.</text>
</comment>
<dbReference type="AlphaFoldDB" id="A0A5B0DXZ3"/>
<evidence type="ECO:0000259" key="5">
    <source>
        <dbReference type="Pfam" id="PF03328"/>
    </source>
</evidence>
<dbReference type="RefSeq" id="WP_149296558.1">
    <property type="nucleotide sequence ID" value="NZ_VTWH01000001.1"/>
</dbReference>
<proteinExistence type="inferred from homology"/>
<dbReference type="GO" id="GO:0046872">
    <property type="term" value="F:metal ion binding"/>
    <property type="evidence" value="ECO:0007669"/>
    <property type="project" value="UniProtKB-KW"/>
</dbReference>
<dbReference type="InterPro" id="IPR015813">
    <property type="entry name" value="Pyrv/PenolPyrv_kinase-like_dom"/>
</dbReference>
<keyword evidence="3" id="KW-0456">Lyase</keyword>
<evidence type="ECO:0000256" key="1">
    <source>
        <dbReference type="ARBA" id="ARBA00005568"/>
    </source>
</evidence>
<reference evidence="6 7" key="1">
    <citation type="submission" date="2019-08" db="EMBL/GenBank/DDBJ databases">
        <title>Aureimonas fodiniaquatilis sp. nov., isolated from a coal mine wastewater.</title>
        <authorList>
            <person name="Kim W."/>
        </authorList>
    </citation>
    <scope>NUCLEOTIDE SEQUENCE [LARGE SCALE GENOMIC DNA]</scope>
    <source>
        <strain evidence="6 7">CAU 1482</strain>
    </source>
</reference>
<evidence type="ECO:0000256" key="2">
    <source>
        <dbReference type="ARBA" id="ARBA00022723"/>
    </source>
</evidence>
<evidence type="ECO:0000256" key="4">
    <source>
        <dbReference type="SAM" id="Phobius"/>
    </source>
</evidence>
<dbReference type="OrthoDB" id="9802624at2"/>
<keyword evidence="4" id="KW-0812">Transmembrane</keyword>
<dbReference type="GO" id="GO:0016832">
    <property type="term" value="F:aldehyde-lyase activity"/>
    <property type="evidence" value="ECO:0007669"/>
    <property type="project" value="TreeGrafter"/>
</dbReference>
<dbReference type="Pfam" id="PF03328">
    <property type="entry name" value="HpcH_HpaI"/>
    <property type="match status" value="1"/>
</dbReference>
<comment type="similarity">
    <text evidence="1">Belongs to the HpcH/HpaI aldolase family.</text>
</comment>
<dbReference type="InterPro" id="IPR005000">
    <property type="entry name" value="Aldolase/citrate-lyase_domain"/>
</dbReference>